<dbReference type="Gene3D" id="1.10.260.40">
    <property type="entry name" value="lambda repressor-like DNA-binding domains"/>
    <property type="match status" value="1"/>
</dbReference>
<dbReference type="RefSeq" id="WP_129349080.1">
    <property type="nucleotide sequence ID" value="NZ_CP026538.1"/>
</dbReference>
<dbReference type="InterPro" id="IPR010982">
    <property type="entry name" value="Lambda_DNA-bd_dom_sf"/>
</dbReference>
<dbReference type="EMBL" id="CP026538">
    <property type="protein sequence ID" value="QAZ66112.1"/>
    <property type="molecule type" value="Genomic_DNA"/>
</dbReference>
<feature type="domain" description="HTH cro/C1-type" evidence="1">
    <location>
        <begin position="55"/>
        <end position="109"/>
    </location>
</feature>
<proteinExistence type="predicted"/>
<dbReference type="InterPro" id="IPR001387">
    <property type="entry name" value="Cro/C1-type_HTH"/>
</dbReference>
<dbReference type="Pfam" id="PF01381">
    <property type="entry name" value="HTH_3"/>
    <property type="match status" value="1"/>
</dbReference>
<dbReference type="GO" id="GO:0003677">
    <property type="term" value="F:DNA binding"/>
    <property type="evidence" value="ECO:0007669"/>
    <property type="project" value="InterPro"/>
</dbReference>
<evidence type="ECO:0000313" key="3">
    <source>
        <dbReference type="Proteomes" id="UP000293296"/>
    </source>
</evidence>
<protein>
    <submittedName>
        <fullName evidence="2">Transcriptional regulator</fullName>
    </submittedName>
</protein>
<dbReference type="AlphaFoldDB" id="A0A4V0YQF4"/>
<name>A0A4V0YQF4_9BACT</name>
<accession>A0A4V0YQF4</accession>
<dbReference type="SMART" id="SM00530">
    <property type="entry name" value="HTH_XRE"/>
    <property type="match status" value="1"/>
</dbReference>
<dbReference type="CDD" id="cd00093">
    <property type="entry name" value="HTH_XRE"/>
    <property type="match status" value="1"/>
</dbReference>
<dbReference type="SUPFAM" id="SSF47413">
    <property type="entry name" value="lambda repressor-like DNA-binding domains"/>
    <property type="match status" value="1"/>
</dbReference>
<dbReference type="PROSITE" id="PS50943">
    <property type="entry name" value="HTH_CROC1"/>
    <property type="match status" value="1"/>
</dbReference>
<dbReference type="Proteomes" id="UP000293296">
    <property type="component" value="Chromosome"/>
</dbReference>
<keyword evidence="3" id="KW-1185">Reference proteome</keyword>
<dbReference type="OrthoDB" id="5679339at2"/>
<organism evidence="2 3">
    <name type="scientific">Solidesulfovibrio carbinolicus</name>
    <dbReference type="NCBI Taxonomy" id="296842"/>
    <lineage>
        <taxon>Bacteria</taxon>
        <taxon>Pseudomonadati</taxon>
        <taxon>Thermodesulfobacteriota</taxon>
        <taxon>Desulfovibrionia</taxon>
        <taxon>Desulfovibrionales</taxon>
        <taxon>Desulfovibrionaceae</taxon>
        <taxon>Solidesulfovibrio</taxon>
    </lineage>
</organism>
<dbReference type="KEGG" id="dcb:C3Y92_02185"/>
<gene>
    <name evidence="2" type="ORF">C3Y92_02185</name>
</gene>
<evidence type="ECO:0000313" key="2">
    <source>
        <dbReference type="EMBL" id="QAZ66112.1"/>
    </source>
</evidence>
<reference evidence="2 3" key="1">
    <citation type="submission" date="2018-02" db="EMBL/GenBank/DDBJ databases">
        <title>Genome sequence of Desulfovibrio carbinolicus DSM 3852.</title>
        <authorList>
            <person name="Wilbanks E."/>
            <person name="Skennerton C.T."/>
            <person name="Orphan V.J."/>
        </authorList>
    </citation>
    <scope>NUCLEOTIDE SEQUENCE [LARGE SCALE GENOMIC DNA]</scope>
    <source>
        <strain evidence="2 3">DSM 3852</strain>
    </source>
</reference>
<evidence type="ECO:0000259" key="1">
    <source>
        <dbReference type="PROSITE" id="PS50943"/>
    </source>
</evidence>
<sequence>MSTPIKHQVIEHGGQPLFVIVPYEEYQELTGQKEKRANIPVEVAEIALMEEKSLVRAWREHLGMTQEQMAAKIGVTRASFAQMEAFGAKPRRATLAKIAAALGVKVEQLED</sequence>